<evidence type="ECO:0000256" key="2">
    <source>
        <dbReference type="ARBA" id="ARBA00022801"/>
    </source>
</evidence>
<keyword evidence="3" id="KW-0067">ATP-binding</keyword>
<dbReference type="Pfam" id="PF19263">
    <property type="entry name" value="DUF5906"/>
    <property type="match status" value="1"/>
</dbReference>
<dbReference type="InterPro" id="IPR027417">
    <property type="entry name" value="P-loop_NTPase"/>
</dbReference>
<reference evidence="5 6" key="1">
    <citation type="submission" date="2020-07" db="EMBL/GenBank/DDBJ databases">
        <title>Sequencing the genomes of 1000 actinobacteria strains.</title>
        <authorList>
            <person name="Klenk H.-P."/>
        </authorList>
    </citation>
    <scope>NUCLEOTIDE SEQUENCE [LARGE SCALE GENOMIC DNA]</scope>
    <source>
        <strain evidence="5 6">DSM 24662</strain>
    </source>
</reference>
<dbReference type="PANTHER" id="PTHR35372">
    <property type="entry name" value="ATP BINDING PROTEIN-RELATED"/>
    <property type="match status" value="1"/>
</dbReference>
<organism evidence="5 6">
    <name type="scientific">Microbacterium immunditiarum</name>
    <dbReference type="NCBI Taxonomy" id="337480"/>
    <lineage>
        <taxon>Bacteria</taxon>
        <taxon>Bacillati</taxon>
        <taxon>Actinomycetota</taxon>
        <taxon>Actinomycetes</taxon>
        <taxon>Micrococcales</taxon>
        <taxon>Microbacteriaceae</taxon>
        <taxon>Microbacterium</taxon>
    </lineage>
</organism>
<dbReference type="InterPro" id="IPR014015">
    <property type="entry name" value="Helicase_SF3_DNA-vir"/>
</dbReference>
<feature type="domain" description="SF3 helicase" evidence="4">
    <location>
        <begin position="150"/>
        <end position="305"/>
    </location>
</feature>
<dbReference type="InterPro" id="IPR006500">
    <property type="entry name" value="Helicase_put_C_phage/plasmid"/>
</dbReference>
<dbReference type="GO" id="GO:0016787">
    <property type="term" value="F:hydrolase activity"/>
    <property type="evidence" value="ECO:0007669"/>
    <property type="project" value="UniProtKB-KW"/>
</dbReference>
<proteinExistence type="predicted"/>
<dbReference type="Proteomes" id="UP000576969">
    <property type="component" value="Unassembled WGS sequence"/>
</dbReference>
<protein>
    <submittedName>
        <fullName evidence="5">Putative DNA primase/helicase</fullName>
    </submittedName>
</protein>
<keyword evidence="5" id="KW-0347">Helicase</keyword>
<evidence type="ECO:0000313" key="5">
    <source>
        <dbReference type="EMBL" id="NYE20521.1"/>
    </source>
</evidence>
<sequence length="431" mass="48148">MTAAYIDPDTGRLDTTLLAAHIAVEPTPLGRGVDSELYEYRDGVFVRDENIVTKRVARELGARYSKTVEGQVAAHLLNVEVPEVGLPDLPRGRLDYIVLANGIYWWTDDTLEPHTPALGALTKLPIVHDPQAIPHAFREWLEQVLGDDPELIRHMWEVIGYLLMTGNPLQKIILFHGEGGNGKGTLMRLLRAMLGRENYSSVSLHQLVDDRFATSGLYGKIANISGDLSSRFLSDPQVLKEITGGDSISASRKFGQSFEFVPYAVPVFASNEYFRTSDSSIGWRRRWEVIEFNRRVDELGAFDEQVLLDDIPGIFNLAMDGLRRLMARGKFAPPDAAREATERLHNDADPFMLWLDDDEHVFVEADQSSPCADVYRKYSNWCRRNGYSALASGPFGVRLKGVGITKSRPRVGLARTWHYDGIGVILGSSDA</sequence>
<gene>
    <name evidence="5" type="ORF">BJ991_002549</name>
</gene>
<comment type="caution">
    <text evidence="5">The sequence shown here is derived from an EMBL/GenBank/DDBJ whole genome shotgun (WGS) entry which is preliminary data.</text>
</comment>
<dbReference type="PROSITE" id="PS51206">
    <property type="entry name" value="SF3_HELICASE_1"/>
    <property type="match status" value="1"/>
</dbReference>
<name>A0A7Y9GQ14_9MICO</name>
<dbReference type="AlphaFoldDB" id="A0A7Y9GQ14"/>
<dbReference type="InterPro" id="IPR045455">
    <property type="entry name" value="NrS-1_pol-like_helicase"/>
</dbReference>
<keyword evidence="6" id="KW-1185">Reference proteome</keyword>
<dbReference type="EMBL" id="JACCBV010000001">
    <property type="protein sequence ID" value="NYE20521.1"/>
    <property type="molecule type" value="Genomic_DNA"/>
</dbReference>
<evidence type="ECO:0000256" key="3">
    <source>
        <dbReference type="ARBA" id="ARBA00022840"/>
    </source>
</evidence>
<keyword evidence="2" id="KW-0378">Hydrolase</keyword>
<evidence type="ECO:0000259" key="4">
    <source>
        <dbReference type="PROSITE" id="PS51206"/>
    </source>
</evidence>
<dbReference type="Gene3D" id="3.40.50.300">
    <property type="entry name" value="P-loop containing nucleotide triphosphate hydrolases"/>
    <property type="match status" value="1"/>
</dbReference>
<dbReference type="GO" id="GO:0005524">
    <property type="term" value="F:ATP binding"/>
    <property type="evidence" value="ECO:0007669"/>
    <property type="project" value="UniProtKB-KW"/>
</dbReference>
<dbReference type="NCBIfam" id="TIGR01613">
    <property type="entry name" value="primase_Cterm"/>
    <property type="match status" value="1"/>
</dbReference>
<evidence type="ECO:0000256" key="1">
    <source>
        <dbReference type="ARBA" id="ARBA00022741"/>
    </source>
</evidence>
<accession>A0A7Y9GQ14</accession>
<dbReference type="PANTHER" id="PTHR35372:SF2">
    <property type="entry name" value="SF3 HELICASE DOMAIN-CONTAINING PROTEIN"/>
    <property type="match status" value="1"/>
</dbReference>
<dbReference type="InterPro" id="IPR051620">
    <property type="entry name" value="ORF904-like_C"/>
</dbReference>
<keyword evidence="1" id="KW-0547">Nucleotide-binding</keyword>
<dbReference type="RefSeq" id="WP_179490553.1">
    <property type="nucleotide sequence ID" value="NZ_JACCBV010000001.1"/>
</dbReference>
<dbReference type="SUPFAM" id="SSF52540">
    <property type="entry name" value="P-loop containing nucleoside triphosphate hydrolases"/>
    <property type="match status" value="1"/>
</dbReference>
<evidence type="ECO:0000313" key="6">
    <source>
        <dbReference type="Proteomes" id="UP000576969"/>
    </source>
</evidence>
<dbReference type="GO" id="GO:0004386">
    <property type="term" value="F:helicase activity"/>
    <property type="evidence" value="ECO:0007669"/>
    <property type="project" value="UniProtKB-KW"/>
</dbReference>